<evidence type="ECO:0000259" key="5">
    <source>
        <dbReference type="Pfam" id="PF21237"/>
    </source>
</evidence>
<evidence type="ECO:0000313" key="8">
    <source>
        <dbReference type="Proteomes" id="UP000267027"/>
    </source>
</evidence>
<comment type="similarity">
    <text evidence="1">Belongs to the pseudouridine synthase Pus10 family.</text>
</comment>
<dbReference type="SUPFAM" id="SSF55120">
    <property type="entry name" value="Pseudouridine synthase"/>
    <property type="match status" value="1"/>
</dbReference>
<accession>A0A0R3PCC2</accession>
<sequence length="429" mass="48772">MPSSLGSDEKVTLHLCSLCQRQVAGEDACAVGVVNKPYECVLCFGLLDPDYISEVAEAVKVKLKESPYDATACTLALNLPVSQVLREVVIKRSRADLSGTLVSVPYKIRNIDAYLPKLRENICFVAKRIFQASGLRFALGTDLQLSITFENNEFSDSDTKFLVKYFPDYFEAGRKRKHSDSHPCTKVRVEQILKQIKEDVAKNYNLSSPTRSCSFSISFEREPVILAGRYCKFSRFLPQSPWSFEDKMAPRESGNSVSEKIVDLMKLKFGACEARFIASGREDMDVRMLGDGRPFAVELRNCHFTKSLRGEEVDKLRIGEEEKKKQYVAYCYSTLPISDELLEKVLKQVPVELLQKTPVRVLKRRTLLERSRVIHSMETLRLDSHHFLVRPSLADLLNVSQGELDIIELDVEKVDLEWPPIKSCPTVFR</sequence>
<dbReference type="EC" id="5.4.99.25" evidence="2"/>
<dbReference type="EMBL" id="UYYA01000216">
    <property type="protein sequence ID" value="VDM53038.1"/>
    <property type="molecule type" value="Genomic_DNA"/>
</dbReference>
<organism evidence="9">
    <name type="scientific">Angiostrongylus costaricensis</name>
    <name type="common">Nematode worm</name>
    <dbReference type="NCBI Taxonomy" id="334426"/>
    <lineage>
        <taxon>Eukaryota</taxon>
        <taxon>Metazoa</taxon>
        <taxon>Ecdysozoa</taxon>
        <taxon>Nematoda</taxon>
        <taxon>Chromadorea</taxon>
        <taxon>Rhabditida</taxon>
        <taxon>Rhabditina</taxon>
        <taxon>Rhabditomorpha</taxon>
        <taxon>Strongyloidea</taxon>
        <taxon>Metastrongylidae</taxon>
        <taxon>Angiostrongylus</taxon>
    </lineage>
</organism>
<evidence type="ECO:0000256" key="1">
    <source>
        <dbReference type="ARBA" id="ARBA00009652"/>
    </source>
</evidence>
<dbReference type="PANTHER" id="PTHR21568:SF0">
    <property type="entry name" value="TRNA PSEUDOURIDINE SYNTHASE PUS10"/>
    <property type="match status" value="1"/>
</dbReference>
<dbReference type="OrthoDB" id="271937at2759"/>
<feature type="domain" description="Pus10 N-terminal eukaryotes" evidence="5">
    <location>
        <begin position="40"/>
        <end position="214"/>
    </location>
</feature>
<dbReference type="Pfam" id="PF21238">
    <property type="entry name" value="Pus10_C"/>
    <property type="match status" value="2"/>
</dbReference>
<dbReference type="InterPro" id="IPR020103">
    <property type="entry name" value="PsdUridine_synth_cat_dom_sf"/>
</dbReference>
<dbReference type="WBParaSite" id="ACOC_0000145201-mRNA-1">
    <property type="protein sequence ID" value="ACOC_0000145201-mRNA-1"/>
    <property type="gene ID" value="ACOC_0000145201"/>
</dbReference>
<reference evidence="9" key="1">
    <citation type="submission" date="2017-02" db="UniProtKB">
        <authorList>
            <consortium name="WormBaseParasite"/>
        </authorList>
    </citation>
    <scope>IDENTIFICATION</scope>
</reference>
<feature type="domain" description="Pus10-like C-terminal" evidence="6">
    <location>
        <begin position="309"/>
        <end position="389"/>
    </location>
</feature>
<reference evidence="7 8" key="2">
    <citation type="submission" date="2018-11" db="EMBL/GenBank/DDBJ databases">
        <authorList>
            <consortium name="Pathogen Informatics"/>
        </authorList>
    </citation>
    <scope>NUCLEOTIDE SEQUENCE [LARGE SCALE GENOMIC DNA]</scope>
    <source>
        <strain evidence="7 8">Costa Rica</strain>
    </source>
</reference>
<dbReference type="OMA" id="WFALQRK"/>
<dbReference type="Proteomes" id="UP000267027">
    <property type="component" value="Unassembled WGS sequence"/>
</dbReference>
<dbReference type="PANTHER" id="PTHR21568">
    <property type="entry name" value="TRNA PSEUDOURIDINE SYNTHASE PUS10"/>
    <property type="match status" value="1"/>
</dbReference>
<dbReference type="InterPro" id="IPR048742">
    <property type="entry name" value="Pus10_N_euk"/>
</dbReference>
<proteinExistence type="inferred from homology"/>
<evidence type="ECO:0000313" key="9">
    <source>
        <dbReference type="WBParaSite" id="ACOC_0000145201-mRNA-1"/>
    </source>
</evidence>
<gene>
    <name evidence="7" type="ORF">ACOC_LOCUS1453</name>
</gene>
<evidence type="ECO:0000256" key="2">
    <source>
        <dbReference type="ARBA" id="ARBA00012787"/>
    </source>
</evidence>
<dbReference type="InterPro" id="IPR048741">
    <property type="entry name" value="Pus10-like_C"/>
</dbReference>
<keyword evidence="4" id="KW-0413">Isomerase</keyword>
<evidence type="ECO:0000259" key="6">
    <source>
        <dbReference type="Pfam" id="PF21238"/>
    </source>
</evidence>
<dbReference type="GO" id="GO:0003723">
    <property type="term" value="F:RNA binding"/>
    <property type="evidence" value="ECO:0007669"/>
    <property type="project" value="InterPro"/>
</dbReference>
<keyword evidence="3" id="KW-0819">tRNA processing</keyword>
<evidence type="ECO:0000256" key="3">
    <source>
        <dbReference type="ARBA" id="ARBA00022694"/>
    </source>
</evidence>
<evidence type="ECO:0000256" key="4">
    <source>
        <dbReference type="ARBA" id="ARBA00023235"/>
    </source>
</evidence>
<name>A0A0R3PCC2_ANGCS</name>
<feature type="domain" description="Pus10-like C-terminal" evidence="6">
    <location>
        <begin position="226"/>
        <end position="306"/>
    </location>
</feature>
<dbReference type="GO" id="GO:0160148">
    <property type="term" value="F:tRNA pseudouridine(55) synthase activity"/>
    <property type="evidence" value="ECO:0007669"/>
    <property type="project" value="UniProtKB-EC"/>
</dbReference>
<dbReference type="GO" id="GO:0031119">
    <property type="term" value="P:tRNA pseudouridine synthesis"/>
    <property type="evidence" value="ECO:0007669"/>
    <property type="project" value="TreeGrafter"/>
</dbReference>
<dbReference type="InterPro" id="IPR039894">
    <property type="entry name" value="Pus10-like"/>
</dbReference>
<dbReference type="Gene3D" id="3.30.70.2510">
    <property type="match status" value="1"/>
</dbReference>
<dbReference type="Pfam" id="PF21237">
    <property type="entry name" value="Pus10_N_euk"/>
    <property type="match status" value="1"/>
</dbReference>
<dbReference type="STRING" id="334426.A0A0R3PCC2"/>
<evidence type="ECO:0000313" key="7">
    <source>
        <dbReference type="EMBL" id="VDM53038.1"/>
    </source>
</evidence>
<keyword evidence="8" id="KW-1185">Reference proteome</keyword>
<protein>
    <recommendedName>
        <fullName evidence="2">tRNA pseudouridine(55) synthase</fullName>
        <ecNumber evidence="2">5.4.99.25</ecNumber>
    </recommendedName>
</protein>
<dbReference type="AlphaFoldDB" id="A0A0R3PCC2"/>
<dbReference type="FunFam" id="3.30.70.2510:FF:000001">
    <property type="entry name" value="tRNA pseudouridine synthase Pus10"/>
    <property type="match status" value="1"/>
</dbReference>